<proteinExistence type="predicted"/>
<reference evidence="3" key="1">
    <citation type="journal article" date="2005" name="Nature">
        <title>The map-based sequence of the rice genome.</title>
        <authorList>
            <consortium name="International rice genome sequencing project (IRGSP)"/>
            <person name="Matsumoto T."/>
            <person name="Wu J."/>
            <person name="Kanamori H."/>
            <person name="Katayose Y."/>
            <person name="Fujisawa M."/>
            <person name="Namiki N."/>
            <person name="Mizuno H."/>
            <person name="Yamamoto K."/>
            <person name="Antonio B.A."/>
            <person name="Baba T."/>
            <person name="Sakata K."/>
            <person name="Nagamura Y."/>
            <person name="Aoki H."/>
            <person name="Arikawa K."/>
            <person name="Arita K."/>
            <person name="Bito T."/>
            <person name="Chiden Y."/>
            <person name="Fujitsuka N."/>
            <person name="Fukunaka R."/>
            <person name="Hamada M."/>
            <person name="Harada C."/>
            <person name="Hayashi A."/>
            <person name="Hijishita S."/>
            <person name="Honda M."/>
            <person name="Hosokawa S."/>
            <person name="Ichikawa Y."/>
            <person name="Idonuma A."/>
            <person name="Iijima M."/>
            <person name="Ikeda M."/>
            <person name="Ikeno M."/>
            <person name="Ito K."/>
            <person name="Ito S."/>
            <person name="Ito T."/>
            <person name="Ito Y."/>
            <person name="Ito Y."/>
            <person name="Iwabuchi A."/>
            <person name="Kamiya K."/>
            <person name="Karasawa W."/>
            <person name="Kurita K."/>
            <person name="Katagiri S."/>
            <person name="Kikuta A."/>
            <person name="Kobayashi H."/>
            <person name="Kobayashi N."/>
            <person name="Machita K."/>
            <person name="Maehara T."/>
            <person name="Masukawa M."/>
            <person name="Mizubayashi T."/>
            <person name="Mukai Y."/>
            <person name="Nagasaki H."/>
            <person name="Nagata Y."/>
            <person name="Naito S."/>
            <person name="Nakashima M."/>
            <person name="Nakama Y."/>
            <person name="Nakamichi Y."/>
            <person name="Nakamura M."/>
            <person name="Meguro A."/>
            <person name="Negishi M."/>
            <person name="Ohta I."/>
            <person name="Ohta T."/>
            <person name="Okamoto M."/>
            <person name="Ono N."/>
            <person name="Saji S."/>
            <person name="Sakaguchi M."/>
            <person name="Sakai K."/>
            <person name="Shibata M."/>
            <person name="Shimokawa T."/>
            <person name="Song J."/>
            <person name="Takazaki Y."/>
            <person name="Terasawa K."/>
            <person name="Tsugane M."/>
            <person name="Tsuji K."/>
            <person name="Ueda S."/>
            <person name="Waki K."/>
            <person name="Yamagata H."/>
            <person name="Yamamoto M."/>
            <person name="Yamamoto S."/>
            <person name="Yamane H."/>
            <person name="Yoshiki S."/>
            <person name="Yoshihara R."/>
            <person name="Yukawa K."/>
            <person name="Zhong H."/>
            <person name="Yano M."/>
            <person name="Yuan Q."/>
            <person name="Ouyang S."/>
            <person name="Liu J."/>
            <person name="Jones K.M."/>
            <person name="Gansberger K."/>
            <person name="Moffat K."/>
            <person name="Hill J."/>
            <person name="Bera J."/>
            <person name="Fadrosh D."/>
            <person name="Jin S."/>
            <person name="Johri S."/>
            <person name="Kim M."/>
            <person name="Overton L."/>
            <person name="Reardon M."/>
            <person name="Tsitrin T."/>
            <person name="Vuong H."/>
            <person name="Weaver B."/>
            <person name="Ciecko A."/>
            <person name="Tallon L."/>
            <person name="Jackson J."/>
            <person name="Pai G."/>
            <person name="Aken S.V."/>
            <person name="Utterback T."/>
            <person name="Reidmuller S."/>
            <person name="Feldblyum T."/>
            <person name="Hsiao J."/>
            <person name="Zismann V."/>
            <person name="Iobst S."/>
            <person name="de Vazeille A.R."/>
            <person name="Buell C.R."/>
            <person name="Ying K."/>
            <person name="Li Y."/>
            <person name="Lu T."/>
            <person name="Huang Y."/>
            <person name="Zhao Q."/>
            <person name="Feng Q."/>
            <person name="Zhang L."/>
            <person name="Zhu J."/>
            <person name="Weng Q."/>
            <person name="Mu J."/>
            <person name="Lu Y."/>
            <person name="Fan D."/>
            <person name="Liu Y."/>
            <person name="Guan J."/>
            <person name="Zhang Y."/>
            <person name="Yu S."/>
            <person name="Liu X."/>
            <person name="Zhang Y."/>
            <person name="Hong G."/>
            <person name="Han B."/>
            <person name="Choisne N."/>
            <person name="Demange N."/>
            <person name="Orjeda G."/>
            <person name="Samain S."/>
            <person name="Cattolico L."/>
            <person name="Pelletier E."/>
            <person name="Couloux A."/>
            <person name="Segurens B."/>
            <person name="Wincker P."/>
            <person name="D'Hont A."/>
            <person name="Scarpelli C."/>
            <person name="Weissenbach J."/>
            <person name="Salanoubat M."/>
            <person name="Quetier F."/>
            <person name="Yu Y."/>
            <person name="Kim H.R."/>
            <person name="Rambo T."/>
            <person name="Currie J."/>
            <person name="Collura K."/>
            <person name="Luo M."/>
            <person name="Yang T."/>
            <person name="Ammiraju J.S.S."/>
            <person name="Engler F."/>
            <person name="Soderlund C."/>
            <person name="Wing R.A."/>
            <person name="Palmer L.E."/>
            <person name="de la Bastide M."/>
            <person name="Spiegel L."/>
            <person name="Nascimento L."/>
            <person name="Zutavern T."/>
            <person name="O'Shaughnessy A."/>
            <person name="Dike S."/>
            <person name="Dedhia N."/>
            <person name="Preston R."/>
            <person name="Balija V."/>
            <person name="McCombie W.R."/>
            <person name="Chow T."/>
            <person name="Chen H."/>
            <person name="Chung M."/>
            <person name="Chen C."/>
            <person name="Shaw J."/>
            <person name="Wu H."/>
            <person name="Hsiao K."/>
            <person name="Chao Y."/>
            <person name="Chu M."/>
            <person name="Cheng C."/>
            <person name="Hour A."/>
            <person name="Lee P."/>
            <person name="Lin S."/>
            <person name="Lin Y."/>
            <person name="Liou J."/>
            <person name="Liu S."/>
            <person name="Hsing Y."/>
            <person name="Raghuvanshi S."/>
            <person name="Mohanty A."/>
            <person name="Bharti A.K."/>
            <person name="Gaur A."/>
            <person name="Gupta V."/>
            <person name="Kumar D."/>
            <person name="Ravi V."/>
            <person name="Vij S."/>
            <person name="Kapur A."/>
            <person name="Khurana P."/>
            <person name="Khurana P."/>
            <person name="Khurana J.P."/>
            <person name="Tyagi A.K."/>
            <person name="Gaikwad K."/>
            <person name="Singh A."/>
            <person name="Dalal V."/>
            <person name="Srivastava S."/>
            <person name="Dixit A."/>
            <person name="Pal A.K."/>
            <person name="Ghazi I.A."/>
            <person name="Yadav M."/>
            <person name="Pandit A."/>
            <person name="Bhargava A."/>
            <person name="Sureshbabu K."/>
            <person name="Batra K."/>
            <person name="Sharma T.R."/>
            <person name="Mohapatra T."/>
            <person name="Singh N.K."/>
            <person name="Messing J."/>
            <person name="Nelson A.B."/>
            <person name="Fuks G."/>
            <person name="Kavchok S."/>
            <person name="Keizer G."/>
            <person name="Linton E."/>
            <person name="Llaca V."/>
            <person name="Song R."/>
            <person name="Tanyolac B."/>
            <person name="Young S."/>
            <person name="Ho-Il K."/>
            <person name="Hahn J.H."/>
            <person name="Sangsakoo G."/>
            <person name="Vanavichit A."/>
            <person name="de Mattos Luiz.A.T."/>
            <person name="Zimmer P.D."/>
            <person name="Malone G."/>
            <person name="Dellagostin O."/>
            <person name="de Oliveira A.C."/>
            <person name="Bevan M."/>
            <person name="Bancroft I."/>
            <person name="Minx P."/>
            <person name="Cordum H."/>
            <person name="Wilson R."/>
            <person name="Cheng Z."/>
            <person name="Jin W."/>
            <person name="Jiang J."/>
            <person name="Leong S.A."/>
            <person name="Iwama H."/>
            <person name="Gojobori T."/>
            <person name="Itoh T."/>
            <person name="Niimura Y."/>
            <person name="Fujii Y."/>
            <person name="Habara T."/>
            <person name="Sakai H."/>
            <person name="Sato Y."/>
            <person name="Wilson G."/>
            <person name="Kumar K."/>
            <person name="McCouch S."/>
            <person name="Juretic N."/>
            <person name="Hoen D."/>
            <person name="Wright S."/>
            <person name="Bruskiewich R."/>
            <person name="Bureau T."/>
            <person name="Miyao A."/>
            <person name="Hirochika H."/>
            <person name="Nishikawa T."/>
            <person name="Kadowaki K."/>
            <person name="Sugiura M."/>
            <person name="Burr B."/>
            <person name="Sasaki T."/>
        </authorList>
    </citation>
    <scope>NUCLEOTIDE SEQUENCE [LARGE SCALE GENOMIC DNA]</scope>
    <source>
        <strain evidence="3">cv. Nipponbare</strain>
    </source>
</reference>
<feature type="region of interest" description="Disordered" evidence="1">
    <location>
        <begin position="169"/>
        <end position="194"/>
    </location>
</feature>
<dbReference type="EMBL" id="AP005516">
    <property type="protein sequence ID" value="BAC21596.1"/>
    <property type="molecule type" value="Genomic_DNA"/>
</dbReference>
<sequence length="298" mass="31200">MRMRRPHAKRVFLQTISSMRLGQSYEKCIPNTWKDPFLVVRCTRRHRGARQLRQKREAPDQIINYFFFRPLSIQTERHLFLTHVFSLASLLSTVDHLFLSLAEGLSRPSGAGGGGASTRRSQWLRAQVAAGSGVAGSGEVGGGGEEWGDVARRPTKRCEEVHGGGAVGCGGGAATRDEEVRGKGGTGRGEEAASDGTAVAGCGVEQAMAMAAEVGVPEVVGDVLGRPGHGEGVLVTFTTNGEEHGDILGVLVVLDVGADAGDGVAGEVGPVAAMAEDAEEGDDDNVVEAVPRTICSRG</sequence>
<dbReference type="AlphaFoldDB" id="Q8H2M3"/>
<name>Q8H2M3_ORYSJ</name>
<reference evidence="3" key="2">
    <citation type="journal article" date="2008" name="Nucleic Acids Res.">
        <title>The rice annotation project database (RAP-DB): 2008 update.</title>
        <authorList>
            <consortium name="The rice annotation project (RAP)"/>
        </authorList>
    </citation>
    <scope>GENOME REANNOTATION</scope>
    <source>
        <strain evidence="3">cv. Nipponbare</strain>
    </source>
</reference>
<evidence type="ECO:0000256" key="1">
    <source>
        <dbReference type="SAM" id="MobiDB-lite"/>
    </source>
</evidence>
<accession>Q8H2M3</accession>
<dbReference type="Proteomes" id="UP000000763">
    <property type="component" value="Chromosome 7"/>
</dbReference>
<evidence type="ECO:0000313" key="3">
    <source>
        <dbReference type="Proteomes" id="UP000000763"/>
    </source>
</evidence>
<protein>
    <submittedName>
        <fullName evidence="2">Uncharacterized protein</fullName>
    </submittedName>
</protein>
<gene>
    <name evidence="2" type="primary">OSJNBa0066H10.130</name>
</gene>
<evidence type="ECO:0000313" key="2">
    <source>
        <dbReference type="EMBL" id="BAC21596.1"/>
    </source>
</evidence>
<organism evidence="2 3">
    <name type="scientific">Oryza sativa subsp. japonica</name>
    <name type="common">Rice</name>
    <dbReference type="NCBI Taxonomy" id="39947"/>
    <lineage>
        <taxon>Eukaryota</taxon>
        <taxon>Viridiplantae</taxon>
        <taxon>Streptophyta</taxon>
        <taxon>Embryophyta</taxon>
        <taxon>Tracheophyta</taxon>
        <taxon>Spermatophyta</taxon>
        <taxon>Magnoliopsida</taxon>
        <taxon>Liliopsida</taxon>
        <taxon>Poales</taxon>
        <taxon>Poaceae</taxon>
        <taxon>BOP clade</taxon>
        <taxon>Oryzoideae</taxon>
        <taxon>Oryzeae</taxon>
        <taxon>Oryzinae</taxon>
        <taxon>Oryza</taxon>
        <taxon>Oryza sativa</taxon>
    </lineage>
</organism>